<sequence length="183" mass="20017">MTDPFNGNAGCDDRIRASHRDHRVTTSRRSGRIVPRAFAAVALALCFSQPARADCFDSAGTYQGVNPLVLRAIAWVESRGNPAAVHHNANGSTDIGELQINSVHLRELATYGINAQGLRDECVNIYVAAWHLKKQMVKYGNTWDAVGAYHSESPPLRDAYAQMVKTTLVRRGLMASSPLSPNQ</sequence>
<reference evidence="3 4" key="1">
    <citation type="journal article" date="2024" name="Chem. Sci.">
        <title>Discovery of megapolipeptins by genome mining of a Burkholderiales bacteria collection.</title>
        <authorList>
            <person name="Paulo B.S."/>
            <person name="Recchia M.J.J."/>
            <person name="Lee S."/>
            <person name="Fergusson C.H."/>
            <person name="Romanowski S.B."/>
            <person name="Hernandez A."/>
            <person name="Krull N."/>
            <person name="Liu D.Y."/>
            <person name="Cavanagh H."/>
            <person name="Bos A."/>
            <person name="Gray C.A."/>
            <person name="Murphy B.T."/>
            <person name="Linington R.G."/>
            <person name="Eustaquio A.S."/>
        </authorList>
    </citation>
    <scope>NUCLEOTIDE SEQUENCE [LARGE SCALE GENOMIC DNA]</scope>
    <source>
        <strain evidence="3 4">RL17-338-BIC-A</strain>
    </source>
</reference>
<evidence type="ECO:0000313" key="3">
    <source>
        <dbReference type="EMBL" id="MFM0636417.1"/>
    </source>
</evidence>
<dbReference type="Pfam" id="PF01464">
    <property type="entry name" value="SLT"/>
    <property type="match status" value="1"/>
</dbReference>
<accession>A0ABW9DMY3</accession>
<dbReference type="InterPro" id="IPR008258">
    <property type="entry name" value="Transglycosylase_SLT_dom_1"/>
</dbReference>
<dbReference type="RefSeq" id="WP_408334381.1">
    <property type="nucleotide sequence ID" value="NZ_JAQQCF010000004.1"/>
</dbReference>
<keyword evidence="4" id="KW-1185">Reference proteome</keyword>
<dbReference type="Proteomes" id="UP001629432">
    <property type="component" value="Unassembled WGS sequence"/>
</dbReference>
<feature type="domain" description="Transglycosylase SLT" evidence="2">
    <location>
        <begin position="55"/>
        <end position="151"/>
    </location>
</feature>
<protein>
    <submittedName>
        <fullName evidence="3">Lytic transglycosylase domain-containing protein</fullName>
    </submittedName>
</protein>
<evidence type="ECO:0000259" key="2">
    <source>
        <dbReference type="Pfam" id="PF01464"/>
    </source>
</evidence>
<name>A0ABW9DMY3_9BURK</name>
<evidence type="ECO:0000313" key="4">
    <source>
        <dbReference type="Proteomes" id="UP001629432"/>
    </source>
</evidence>
<organism evidence="3 4">
    <name type="scientific">Paraburkholderia metrosideri</name>
    <dbReference type="NCBI Taxonomy" id="580937"/>
    <lineage>
        <taxon>Bacteria</taxon>
        <taxon>Pseudomonadati</taxon>
        <taxon>Pseudomonadota</taxon>
        <taxon>Betaproteobacteria</taxon>
        <taxon>Burkholderiales</taxon>
        <taxon>Burkholderiaceae</taxon>
        <taxon>Paraburkholderia</taxon>
    </lineage>
</organism>
<comment type="caution">
    <text evidence="3">The sequence shown here is derived from an EMBL/GenBank/DDBJ whole genome shotgun (WGS) entry which is preliminary data.</text>
</comment>
<dbReference type="Gene3D" id="1.10.530.10">
    <property type="match status" value="1"/>
</dbReference>
<feature type="compositionally biased region" description="Basic residues" evidence="1">
    <location>
        <begin position="19"/>
        <end position="28"/>
    </location>
</feature>
<dbReference type="CDD" id="cd13400">
    <property type="entry name" value="LT_IagB-like"/>
    <property type="match status" value="1"/>
</dbReference>
<gene>
    <name evidence="3" type="ORF">PQQ63_06895</name>
</gene>
<dbReference type="SUPFAM" id="SSF53955">
    <property type="entry name" value="Lysozyme-like"/>
    <property type="match status" value="1"/>
</dbReference>
<dbReference type="InterPro" id="IPR023346">
    <property type="entry name" value="Lysozyme-like_dom_sf"/>
</dbReference>
<proteinExistence type="predicted"/>
<evidence type="ECO:0000256" key="1">
    <source>
        <dbReference type="SAM" id="MobiDB-lite"/>
    </source>
</evidence>
<dbReference type="EMBL" id="JAQQCF010000004">
    <property type="protein sequence ID" value="MFM0636417.1"/>
    <property type="molecule type" value="Genomic_DNA"/>
</dbReference>
<feature type="region of interest" description="Disordered" evidence="1">
    <location>
        <begin position="1"/>
        <end position="28"/>
    </location>
</feature>